<name>C1DG77_AZOVD</name>
<dbReference type="AlphaFoldDB" id="C1DG77"/>
<sequence>MKRRSLLQGALALGAAASLPSRLLAAPREKLKVGYLHTLSADAHLWLGEHLGAWSAQAIEIEPIRFVTGLEAYQALAGGSVDLVTTGAVISNFPARGQGKAFLVNALETGIAQIWADPAAGIRSLADLKGRQVATTRGTTAHFFLHRALLAAGLDSTKDVEIVHQRLDQAVTSFIAGSVPATSLWVPFDVPIRQRRPQAALLAQSGDYPDATVVDGWSARNELHASRPDLLQRFIRGWARANDLLVEQPDEALKILAASHYKEFDLAELRRQHALITWYPSREWPRYYRDGSVQAWLDRVTAFNREVGAIQDPLPAARYFDPQPFLDVFA</sequence>
<feature type="domain" description="SsuA/THI5-like" evidence="2">
    <location>
        <begin position="105"/>
        <end position="252"/>
    </location>
</feature>
<dbReference type="Proteomes" id="UP000002424">
    <property type="component" value="Chromosome"/>
</dbReference>
<gene>
    <name evidence="3" type="ordered locus">Avin_21970</name>
</gene>
<proteinExistence type="predicted"/>
<evidence type="ECO:0000313" key="3">
    <source>
        <dbReference type="EMBL" id="ACO78388.1"/>
    </source>
</evidence>
<reference evidence="3 4" key="1">
    <citation type="journal article" date="2009" name="J. Bacteriol.">
        <title>Genome sequence of Azotobacter vinelandii, an obligate aerobe specialized to support diverse anaerobic metabolic processes.</title>
        <authorList>
            <person name="Setubal J.C."/>
            <person name="dos Santos P."/>
            <person name="Goldman B.S."/>
            <person name="Ertesvag H."/>
            <person name="Espin G."/>
            <person name="Rubio L.M."/>
            <person name="Valla S."/>
            <person name="Almeida N.F."/>
            <person name="Balasubramanian D."/>
            <person name="Cromes L."/>
            <person name="Curatti L."/>
            <person name="Du Z."/>
            <person name="Godsy E."/>
            <person name="Goodner B."/>
            <person name="Hellner-Burris K."/>
            <person name="Hernandez J.A."/>
            <person name="Houmiel K."/>
            <person name="Imperial J."/>
            <person name="Kennedy C."/>
            <person name="Larson T.J."/>
            <person name="Latreille P."/>
            <person name="Ligon L.S."/>
            <person name="Lu J."/>
            <person name="Maerk M."/>
            <person name="Miller N.M."/>
            <person name="Norton S."/>
            <person name="O'Carroll I.P."/>
            <person name="Paulsen I."/>
            <person name="Raulfs E.C."/>
            <person name="Roemer R."/>
            <person name="Rosser J."/>
            <person name="Segura D."/>
            <person name="Slater S."/>
            <person name="Stricklin S.L."/>
            <person name="Studholme D.J."/>
            <person name="Sun J."/>
            <person name="Viana C.J."/>
            <person name="Wallin E."/>
            <person name="Wang B."/>
            <person name="Wheeler C."/>
            <person name="Zhu H."/>
            <person name="Dean D.R."/>
            <person name="Dixon R."/>
            <person name="Wood D."/>
        </authorList>
    </citation>
    <scope>NUCLEOTIDE SEQUENCE [LARGE SCALE GENOMIC DNA]</scope>
    <source>
        <strain evidence="4">DJ / ATCC BAA-1303</strain>
    </source>
</reference>
<keyword evidence="1" id="KW-0732">Signal</keyword>
<dbReference type="InterPro" id="IPR015168">
    <property type="entry name" value="SsuA/THI5"/>
</dbReference>
<dbReference type="RefSeq" id="WP_012700787.1">
    <property type="nucleotide sequence ID" value="NC_012560.1"/>
</dbReference>
<accession>C1DG77</accession>
<dbReference type="Gene3D" id="3.40.190.10">
    <property type="entry name" value="Periplasmic binding protein-like II"/>
    <property type="match status" value="2"/>
</dbReference>
<dbReference type="KEGG" id="avn:Avin_21970"/>
<evidence type="ECO:0000256" key="1">
    <source>
        <dbReference type="SAM" id="SignalP"/>
    </source>
</evidence>
<evidence type="ECO:0000259" key="2">
    <source>
        <dbReference type="Pfam" id="PF09084"/>
    </source>
</evidence>
<feature type="signal peptide" evidence="1">
    <location>
        <begin position="1"/>
        <end position="25"/>
    </location>
</feature>
<dbReference type="SUPFAM" id="SSF53850">
    <property type="entry name" value="Periplasmic binding protein-like II"/>
    <property type="match status" value="1"/>
</dbReference>
<dbReference type="GeneID" id="88185402"/>
<organism evidence="3 4">
    <name type="scientific">Azotobacter vinelandii (strain DJ / ATCC BAA-1303)</name>
    <dbReference type="NCBI Taxonomy" id="322710"/>
    <lineage>
        <taxon>Bacteria</taxon>
        <taxon>Pseudomonadati</taxon>
        <taxon>Pseudomonadota</taxon>
        <taxon>Gammaproteobacteria</taxon>
        <taxon>Pseudomonadales</taxon>
        <taxon>Pseudomonadaceae</taxon>
        <taxon>Azotobacter</taxon>
    </lineage>
</organism>
<dbReference type="EMBL" id="CP001157">
    <property type="protein sequence ID" value="ACO78388.1"/>
    <property type="molecule type" value="Genomic_DNA"/>
</dbReference>
<dbReference type="OrthoDB" id="5292144at2"/>
<dbReference type="PANTHER" id="PTHR30024">
    <property type="entry name" value="ALIPHATIC SULFONATES-BINDING PROTEIN-RELATED"/>
    <property type="match status" value="1"/>
</dbReference>
<dbReference type="eggNOG" id="COG0715">
    <property type="taxonomic scope" value="Bacteria"/>
</dbReference>
<protein>
    <submittedName>
        <fullName evidence="3">ABC transporter, taurine periplasmic binding protein</fullName>
    </submittedName>
</protein>
<dbReference type="STRING" id="322710.Avin_21970"/>
<dbReference type="HOGENOM" id="CLU_841036_0_0_6"/>
<evidence type="ECO:0000313" key="4">
    <source>
        <dbReference type="Proteomes" id="UP000002424"/>
    </source>
</evidence>
<feature type="chain" id="PRO_5002908351" evidence="1">
    <location>
        <begin position="26"/>
        <end position="330"/>
    </location>
</feature>
<dbReference type="Pfam" id="PF09084">
    <property type="entry name" value="NMT1"/>
    <property type="match status" value="1"/>
</dbReference>
<keyword evidence="4" id="KW-1185">Reference proteome</keyword>
<dbReference type="EnsemblBacteria" id="ACO78388">
    <property type="protein sequence ID" value="ACO78388"/>
    <property type="gene ID" value="Avin_21970"/>
</dbReference>